<dbReference type="Proteomes" id="UP000006727">
    <property type="component" value="Chromosome 16"/>
</dbReference>
<feature type="compositionally biased region" description="Polar residues" evidence="1">
    <location>
        <begin position="8"/>
        <end position="34"/>
    </location>
</feature>
<dbReference type="EnsemblPlants" id="Pp3c16_17669V3.1">
    <property type="protein sequence ID" value="Pp3c16_17669V3.1"/>
    <property type="gene ID" value="Pp3c16_17669"/>
</dbReference>
<protein>
    <submittedName>
        <fullName evidence="2 3">Uncharacterized protein</fullName>
    </submittedName>
</protein>
<evidence type="ECO:0000256" key="1">
    <source>
        <dbReference type="SAM" id="MobiDB-lite"/>
    </source>
</evidence>
<evidence type="ECO:0000313" key="3">
    <source>
        <dbReference type="EnsemblPlants" id="Pp3c16_17669V3.1"/>
    </source>
</evidence>
<organism evidence="2">
    <name type="scientific">Physcomitrium patens</name>
    <name type="common">Spreading-leaved earth moss</name>
    <name type="synonym">Physcomitrella patens</name>
    <dbReference type="NCBI Taxonomy" id="3218"/>
    <lineage>
        <taxon>Eukaryota</taxon>
        <taxon>Viridiplantae</taxon>
        <taxon>Streptophyta</taxon>
        <taxon>Embryophyta</taxon>
        <taxon>Bryophyta</taxon>
        <taxon>Bryophytina</taxon>
        <taxon>Bryopsida</taxon>
        <taxon>Funariidae</taxon>
        <taxon>Funariales</taxon>
        <taxon>Funariaceae</taxon>
        <taxon>Physcomitrium</taxon>
    </lineage>
</organism>
<evidence type="ECO:0000313" key="2">
    <source>
        <dbReference type="EMBL" id="PNR38029.1"/>
    </source>
</evidence>
<gene>
    <name evidence="2" type="ORF">PHYPA_021140</name>
</gene>
<dbReference type="InParanoid" id="A0A2K1J934"/>
<evidence type="ECO:0000313" key="4">
    <source>
        <dbReference type="Proteomes" id="UP000006727"/>
    </source>
</evidence>
<feature type="region of interest" description="Disordered" evidence="1">
    <location>
        <begin position="1"/>
        <end position="62"/>
    </location>
</feature>
<reference evidence="2 4" key="2">
    <citation type="journal article" date="2018" name="Plant J.">
        <title>The Physcomitrella patens chromosome-scale assembly reveals moss genome structure and evolution.</title>
        <authorList>
            <person name="Lang D."/>
            <person name="Ullrich K.K."/>
            <person name="Murat F."/>
            <person name="Fuchs J."/>
            <person name="Jenkins J."/>
            <person name="Haas F.B."/>
            <person name="Piednoel M."/>
            <person name="Gundlach H."/>
            <person name="Van Bel M."/>
            <person name="Meyberg R."/>
            <person name="Vives C."/>
            <person name="Morata J."/>
            <person name="Symeonidi A."/>
            <person name="Hiss M."/>
            <person name="Muchero W."/>
            <person name="Kamisugi Y."/>
            <person name="Saleh O."/>
            <person name="Blanc G."/>
            <person name="Decker E.L."/>
            <person name="van Gessel N."/>
            <person name="Grimwood J."/>
            <person name="Hayes R.D."/>
            <person name="Graham S.W."/>
            <person name="Gunter L.E."/>
            <person name="McDaniel S.F."/>
            <person name="Hoernstein S.N.W."/>
            <person name="Larsson A."/>
            <person name="Li F.W."/>
            <person name="Perroud P.F."/>
            <person name="Phillips J."/>
            <person name="Ranjan P."/>
            <person name="Rokshar D.S."/>
            <person name="Rothfels C.J."/>
            <person name="Schneider L."/>
            <person name="Shu S."/>
            <person name="Stevenson D.W."/>
            <person name="Thummler F."/>
            <person name="Tillich M."/>
            <person name="Villarreal Aguilar J.C."/>
            <person name="Widiez T."/>
            <person name="Wong G.K."/>
            <person name="Wymore A."/>
            <person name="Zhang Y."/>
            <person name="Zimmer A.D."/>
            <person name="Quatrano R.S."/>
            <person name="Mayer K.F.X."/>
            <person name="Goodstein D."/>
            <person name="Casacuberta J.M."/>
            <person name="Vandepoele K."/>
            <person name="Reski R."/>
            <person name="Cuming A.C."/>
            <person name="Tuskan G.A."/>
            <person name="Maumus F."/>
            <person name="Salse J."/>
            <person name="Schmutz J."/>
            <person name="Rensing S.A."/>
        </authorList>
    </citation>
    <scope>NUCLEOTIDE SEQUENCE [LARGE SCALE GENOMIC DNA]</scope>
    <source>
        <strain evidence="3 4">cv. Gransden 2004</strain>
    </source>
</reference>
<accession>A0A2K1J934</accession>
<keyword evidence="4" id="KW-1185">Reference proteome</keyword>
<reference evidence="3" key="3">
    <citation type="submission" date="2020-12" db="UniProtKB">
        <authorList>
            <consortium name="EnsemblPlants"/>
        </authorList>
    </citation>
    <scope>IDENTIFICATION</scope>
</reference>
<proteinExistence type="predicted"/>
<dbReference type="PaxDb" id="3218-PP1S81_55V6.1"/>
<reference evidence="2 4" key="1">
    <citation type="journal article" date="2008" name="Science">
        <title>The Physcomitrella genome reveals evolutionary insights into the conquest of land by plants.</title>
        <authorList>
            <person name="Rensing S."/>
            <person name="Lang D."/>
            <person name="Zimmer A."/>
            <person name="Terry A."/>
            <person name="Salamov A."/>
            <person name="Shapiro H."/>
            <person name="Nishiyama T."/>
            <person name="Perroud P.-F."/>
            <person name="Lindquist E."/>
            <person name="Kamisugi Y."/>
            <person name="Tanahashi T."/>
            <person name="Sakakibara K."/>
            <person name="Fujita T."/>
            <person name="Oishi K."/>
            <person name="Shin-I T."/>
            <person name="Kuroki Y."/>
            <person name="Toyoda A."/>
            <person name="Suzuki Y."/>
            <person name="Hashimoto A."/>
            <person name="Yamaguchi K."/>
            <person name="Sugano A."/>
            <person name="Kohara Y."/>
            <person name="Fujiyama A."/>
            <person name="Anterola A."/>
            <person name="Aoki S."/>
            <person name="Ashton N."/>
            <person name="Barbazuk W.B."/>
            <person name="Barker E."/>
            <person name="Bennetzen J."/>
            <person name="Bezanilla M."/>
            <person name="Blankenship R."/>
            <person name="Cho S.H."/>
            <person name="Dutcher S."/>
            <person name="Estelle M."/>
            <person name="Fawcett J.A."/>
            <person name="Gundlach H."/>
            <person name="Hanada K."/>
            <person name="Heyl A."/>
            <person name="Hicks K.A."/>
            <person name="Hugh J."/>
            <person name="Lohr M."/>
            <person name="Mayer K."/>
            <person name="Melkozernov A."/>
            <person name="Murata T."/>
            <person name="Nelson D."/>
            <person name="Pils B."/>
            <person name="Prigge M."/>
            <person name="Reiss B."/>
            <person name="Renner T."/>
            <person name="Rombauts S."/>
            <person name="Rushton P."/>
            <person name="Sanderfoot A."/>
            <person name="Schween G."/>
            <person name="Shiu S.-H."/>
            <person name="Stueber K."/>
            <person name="Theodoulou F.L."/>
            <person name="Tu H."/>
            <person name="Van de Peer Y."/>
            <person name="Verrier P.J."/>
            <person name="Waters E."/>
            <person name="Wood A."/>
            <person name="Yang L."/>
            <person name="Cove D."/>
            <person name="Cuming A."/>
            <person name="Hasebe M."/>
            <person name="Lucas S."/>
            <person name="Mishler D.B."/>
            <person name="Reski R."/>
            <person name="Grigoriev I."/>
            <person name="Quatrano R.S."/>
            <person name="Boore J.L."/>
        </authorList>
    </citation>
    <scope>NUCLEOTIDE SEQUENCE [LARGE SCALE GENOMIC DNA]</scope>
    <source>
        <strain evidence="3 4">cv. Gransden 2004</strain>
    </source>
</reference>
<name>A0A2K1J934_PHYPA</name>
<dbReference type="AlphaFoldDB" id="A0A2K1J934"/>
<dbReference type="EMBL" id="ABEU02000016">
    <property type="protein sequence ID" value="PNR38029.1"/>
    <property type="molecule type" value="Genomic_DNA"/>
</dbReference>
<sequence>MFTPWATYPNSDLQDKSSQPQVYKFSANPQQSAASPGALHSKKDLPLKQRKDAAMEMRLGRP</sequence>
<dbReference type="Gramene" id="Pp3c16_17669V3.1">
    <property type="protein sequence ID" value="Pp3c16_17669V3.1"/>
    <property type="gene ID" value="Pp3c16_17669"/>
</dbReference>
<feature type="compositionally biased region" description="Basic and acidic residues" evidence="1">
    <location>
        <begin position="41"/>
        <end position="62"/>
    </location>
</feature>